<evidence type="ECO:0000313" key="4">
    <source>
        <dbReference type="Proteomes" id="UP000249557"/>
    </source>
</evidence>
<sequence>DVGNLLARFTMLPMDEVKRLCALQGSEINEAKKILAHEATKLCRGEAEALAAAETAQKVFEQGGVGGDLPSINVDKAALDGGISVLDLFVQAGLAASKGEVKRLIEGGGAKINDVAVTDITATASANDLTQDGYIKLSSGKKKHALVKTA</sequence>
<dbReference type="PANTHER" id="PTHR11766">
    <property type="entry name" value="TYROSYL-TRNA SYNTHETASE"/>
    <property type="match status" value="1"/>
</dbReference>
<reference evidence="3 4" key="1">
    <citation type="submission" date="2017-08" db="EMBL/GenBank/DDBJ databases">
        <title>Infants hospitalized years apart are colonized by the same room-sourced microbial strains.</title>
        <authorList>
            <person name="Brooks B."/>
            <person name="Olm M.R."/>
            <person name="Firek B.A."/>
            <person name="Baker R."/>
            <person name="Thomas B.C."/>
            <person name="Morowitz M.J."/>
            <person name="Banfield J.F."/>
        </authorList>
    </citation>
    <scope>NUCLEOTIDE SEQUENCE [LARGE SCALE GENOMIC DNA]</scope>
    <source>
        <strain evidence="3">S2_018_000_R2_104</strain>
    </source>
</reference>
<dbReference type="SUPFAM" id="SSF52374">
    <property type="entry name" value="Nucleotidylyl transferase"/>
    <property type="match status" value="1"/>
</dbReference>
<dbReference type="InterPro" id="IPR024088">
    <property type="entry name" value="Tyr-tRNA-ligase_bac-type"/>
</dbReference>
<dbReference type="GO" id="GO:0043039">
    <property type="term" value="P:tRNA aminoacylation"/>
    <property type="evidence" value="ECO:0007669"/>
    <property type="project" value="TreeGrafter"/>
</dbReference>
<dbReference type="GO" id="GO:0004831">
    <property type="term" value="F:tyrosine-tRNA ligase activity"/>
    <property type="evidence" value="ECO:0007669"/>
    <property type="project" value="InterPro"/>
</dbReference>
<protein>
    <submittedName>
        <fullName evidence="3">Tyrosine--tRNA ligase</fullName>
    </submittedName>
</protein>
<evidence type="ECO:0000313" key="3">
    <source>
        <dbReference type="EMBL" id="PZO83119.1"/>
    </source>
</evidence>
<feature type="non-terminal residue" evidence="3">
    <location>
        <position position="1"/>
    </location>
</feature>
<proteinExistence type="predicted"/>
<keyword evidence="1" id="KW-0694">RNA-binding</keyword>
<evidence type="ECO:0000259" key="2">
    <source>
        <dbReference type="Pfam" id="PF22421"/>
    </source>
</evidence>
<evidence type="ECO:0000256" key="1">
    <source>
        <dbReference type="PROSITE-ProRule" id="PRU00182"/>
    </source>
</evidence>
<keyword evidence="3" id="KW-0436">Ligase</keyword>
<dbReference type="GO" id="GO:0005829">
    <property type="term" value="C:cytosol"/>
    <property type="evidence" value="ECO:0007669"/>
    <property type="project" value="TreeGrafter"/>
</dbReference>
<accession>A0A2W4ZSH6</accession>
<gene>
    <name evidence="3" type="ORF">DI626_09330</name>
</gene>
<dbReference type="Gene3D" id="3.10.290.10">
    <property type="entry name" value="RNA-binding S4 domain"/>
    <property type="match status" value="1"/>
</dbReference>
<dbReference type="CDD" id="cd00165">
    <property type="entry name" value="S4"/>
    <property type="match status" value="1"/>
</dbReference>
<organism evidence="3 4">
    <name type="scientific">Micavibrio aeruginosavorus</name>
    <dbReference type="NCBI Taxonomy" id="349221"/>
    <lineage>
        <taxon>Bacteria</taxon>
        <taxon>Pseudomonadati</taxon>
        <taxon>Bdellovibrionota</taxon>
        <taxon>Bdellovibrionia</taxon>
        <taxon>Bdellovibrionales</taxon>
        <taxon>Pseudobdellovibrionaceae</taxon>
        <taxon>Micavibrio</taxon>
    </lineage>
</organism>
<dbReference type="SUPFAM" id="SSF55174">
    <property type="entry name" value="Alpha-L RNA-binding motif"/>
    <property type="match status" value="1"/>
</dbReference>
<dbReference type="PROSITE" id="PS50889">
    <property type="entry name" value="S4"/>
    <property type="match status" value="1"/>
</dbReference>
<dbReference type="EMBL" id="QFNK01000223">
    <property type="protein sequence ID" value="PZO83119.1"/>
    <property type="molecule type" value="Genomic_DNA"/>
</dbReference>
<dbReference type="InterPro" id="IPR054608">
    <property type="entry name" value="SYY-like_C"/>
</dbReference>
<dbReference type="Proteomes" id="UP000249557">
    <property type="component" value="Unassembled WGS sequence"/>
</dbReference>
<feature type="domain" description="Tyrosine--tRNA ligase SYY-like C-terminal" evidence="2">
    <location>
        <begin position="68"/>
        <end position="147"/>
    </location>
</feature>
<comment type="caution">
    <text evidence="3">The sequence shown here is derived from an EMBL/GenBank/DDBJ whole genome shotgun (WGS) entry which is preliminary data.</text>
</comment>
<dbReference type="PANTHER" id="PTHR11766:SF0">
    <property type="entry name" value="TYROSINE--TRNA LIGASE, MITOCHONDRIAL"/>
    <property type="match status" value="1"/>
</dbReference>
<dbReference type="GO" id="GO:0003723">
    <property type="term" value="F:RNA binding"/>
    <property type="evidence" value="ECO:0007669"/>
    <property type="project" value="UniProtKB-KW"/>
</dbReference>
<dbReference type="InterPro" id="IPR036986">
    <property type="entry name" value="S4_RNA-bd_sf"/>
</dbReference>
<dbReference type="Gene3D" id="1.10.240.10">
    <property type="entry name" value="Tyrosyl-Transfer RNA Synthetase"/>
    <property type="match status" value="1"/>
</dbReference>
<name>A0A2W4ZSH6_9BACT</name>
<dbReference type="Pfam" id="PF22421">
    <property type="entry name" value="SYY_C-terminal"/>
    <property type="match status" value="1"/>
</dbReference>
<dbReference type="AlphaFoldDB" id="A0A2W4ZSH6"/>